<dbReference type="AlphaFoldDB" id="A0A168RFE7"/>
<evidence type="ECO:0000313" key="1">
    <source>
        <dbReference type="EMBL" id="SAM06735.1"/>
    </source>
</evidence>
<accession>A0A168RFE7</accession>
<keyword evidence="2" id="KW-1185">Reference proteome</keyword>
<dbReference type="SUPFAM" id="SSF52833">
    <property type="entry name" value="Thioredoxin-like"/>
    <property type="match status" value="1"/>
</dbReference>
<dbReference type="InParanoid" id="A0A168RFE7"/>
<dbReference type="STRING" id="4829.A0A168RFE7"/>
<proteinExistence type="predicted"/>
<gene>
    <name evidence="1" type="primary">ABSGL_12496.1 scaffold 12955</name>
</gene>
<name>A0A168RFE7_ABSGL</name>
<protein>
    <submittedName>
        <fullName evidence="1">Uncharacterized protein</fullName>
    </submittedName>
</protein>
<evidence type="ECO:0000313" key="2">
    <source>
        <dbReference type="Proteomes" id="UP000078561"/>
    </source>
</evidence>
<dbReference type="OrthoDB" id="37297at2759"/>
<sequence length="258" mass="29119">MTPKGAEIATFEQIAIYLPIKEALFAIAPFVKYMVSNVCDVLAALVCQVHARTLLLISKPNDEGGSHRLGASTAPHTLEVYLDYCPFSAKIYKALRTQVLPWIEKDHPNQIQFIFRHQVQPWHASSTLVHEASLVVEKLSHEDFLTFSDQLFAHQQDYFDEAVENKTRRQLVEQVAELIVKTTRATDKDVIIKALANGTNAPENKGNSVTNDLKLQIRLARQNSIHVSPTVVWNGLRDDSVSSGWDLGQWQEYIKSKL</sequence>
<reference evidence="1" key="1">
    <citation type="submission" date="2016-04" db="EMBL/GenBank/DDBJ databases">
        <authorList>
            <person name="Evans L.H."/>
            <person name="Alamgir A."/>
            <person name="Owens N."/>
            <person name="Weber N.D."/>
            <person name="Virtaneva K."/>
            <person name="Barbian K."/>
            <person name="Babar A."/>
            <person name="Rosenke K."/>
        </authorList>
    </citation>
    <scope>NUCLEOTIDE SEQUENCE [LARGE SCALE GENOMIC DNA]</scope>
    <source>
        <strain evidence="1">CBS 101.48</strain>
    </source>
</reference>
<dbReference type="PANTHER" id="PTHR33875">
    <property type="entry name" value="OS09G0542200 PROTEIN"/>
    <property type="match status" value="1"/>
</dbReference>
<dbReference type="Proteomes" id="UP000078561">
    <property type="component" value="Unassembled WGS sequence"/>
</dbReference>
<dbReference type="EMBL" id="LT554635">
    <property type="protein sequence ID" value="SAM06735.1"/>
    <property type="molecule type" value="Genomic_DNA"/>
</dbReference>
<organism evidence="1">
    <name type="scientific">Absidia glauca</name>
    <name type="common">Pin mould</name>
    <dbReference type="NCBI Taxonomy" id="4829"/>
    <lineage>
        <taxon>Eukaryota</taxon>
        <taxon>Fungi</taxon>
        <taxon>Fungi incertae sedis</taxon>
        <taxon>Mucoromycota</taxon>
        <taxon>Mucoromycotina</taxon>
        <taxon>Mucoromycetes</taxon>
        <taxon>Mucorales</taxon>
        <taxon>Cunninghamellaceae</taxon>
        <taxon>Absidia</taxon>
    </lineage>
</organism>
<dbReference type="OMA" id="IKFSRQN"/>
<dbReference type="InterPro" id="IPR036249">
    <property type="entry name" value="Thioredoxin-like_sf"/>
</dbReference>
<dbReference type="Gene3D" id="3.40.30.10">
    <property type="entry name" value="Glutaredoxin"/>
    <property type="match status" value="1"/>
</dbReference>
<dbReference type="PANTHER" id="PTHR33875:SF2">
    <property type="entry name" value="ACR183CP"/>
    <property type="match status" value="1"/>
</dbReference>